<dbReference type="Pfam" id="PF02780">
    <property type="entry name" value="Transketolase_C"/>
    <property type="match status" value="1"/>
</dbReference>
<dbReference type="GO" id="GO:0008661">
    <property type="term" value="F:1-deoxy-D-xylulose-5-phosphate synthase activity"/>
    <property type="evidence" value="ECO:0007669"/>
    <property type="project" value="InterPro"/>
</dbReference>
<comment type="subunit">
    <text evidence="2">Homodimer.</text>
</comment>
<name>A0A6J5ZFB8_9ZZZZ</name>
<dbReference type="Gene3D" id="3.40.50.920">
    <property type="match status" value="1"/>
</dbReference>
<dbReference type="PANTHER" id="PTHR43322:SF5">
    <property type="entry name" value="1-DEOXY-D-XYLULOSE-5-PHOSPHATE SYNTHASE, CHLOROPLASTIC"/>
    <property type="match status" value="1"/>
</dbReference>
<feature type="domain" description="Transketolase C-terminal" evidence="5">
    <location>
        <begin position="1"/>
        <end position="102"/>
    </location>
</feature>
<dbReference type="GO" id="GO:0005829">
    <property type="term" value="C:cytosol"/>
    <property type="evidence" value="ECO:0007669"/>
    <property type="project" value="TreeGrafter"/>
</dbReference>
<evidence type="ECO:0000256" key="2">
    <source>
        <dbReference type="ARBA" id="ARBA00011738"/>
    </source>
</evidence>
<evidence type="ECO:0000313" key="6">
    <source>
        <dbReference type="EMBL" id="CAB4341291.1"/>
    </source>
</evidence>
<protein>
    <submittedName>
        <fullName evidence="6">Unannotated protein</fullName>
    </submittedName>
</protein>
<dbReference type="InterPro" id="IPR033248">
    <property type="entry name" value="Transketolase_C"/>
</dbReference>
<proteinExistence type="predicted"/>
<dbReference type="SUPFAM" id="SSF52922">
    <property type="entry name" value="TK C-terminal domain-like"/>
    <property type="match status" value="1"/>
</dbReference>
<reference evidence="6" key="1">
    <citation type="submission" date="2020-05" db="EMBL/GenBank/DDBJ databases">
        <authorList>
            <person name="Chiriac C."/>
            <person name="Salcher M."/>
            <person name="Ghai R."/>
            <person name="Kavagutti S V."/>
        </authorList>
    </citation>
    <scope>NUCLEOTIDE SEQUENCE</scope>
</reference>
<gene>
    <name evidence="6" type="ORF">UFOPK3574_00943</name>
</gene>
<dbReference type="EMBL" id="CAESAF010000127">
    <property type="protein sequence ID" value="CAB4341291.1"/>
    <property type="molecule type" value="Genomic_DNA"/>
</dbReference>
<evidence type="ECO:0000256" key="3">
    <source>
        <dbReference type="ARBA" id="ARBA00022679"/>
    </source>
</evidence>
<dbReference type="InterPro" id="IPR009014">
    <property type="entry name" value="Transketo_C/PFOR_II"/>
</dbReference>
<comment type="cofactor">
    <cofactor evidence="1">
        <name>Mg(2+)</name>
        <dbReference type="ChEBI" id="CHEBI:18420"/>
    </cofactor>
</comment>
<evidence type="ECO:0000256" key="4">
    <source>
        <dbReference type="ARBA" id="ARBA00023052"/>
    </source>
</evidence>
<keyword evidence="3" id="KW-0808">Transferase</keyword>
<dbReference type="InterPro" id="IPR005477">
    <property type="entry name" value="Dxylulose-5-P_synthase"/>
</dbReference>
<evidence type="ECO:0000259" key="5">
    <source>
        <dbReference type="Pfam" id="PF02780"/>
    </source>
</evidence>
<dbReference type="AlphaFoldDB" id="A0A6J5ZFB8"/>
<dbReference type="PANTHER" id="PTHR43322">
    <property type="entry name" value="1-D-DEOXYXYLULOSE 5-PHOSPHATE SYNTHASE-RELATED"/>
    <property type="match status" value="1"/>
</dbReference>
<organism evidence="6">
    <name type="scientific">freshwater metagenome</name>
    <dbReference type="NCBI Taxonomy" id="449393"/>
    <lineage>
        <taxon>unclassified sequences</taxon>
        <taxon>metagenomes</taxon>
        <taxon>ecological metagenomes</taxon>
    </lineage>
</organism>
<evidence type="ECO:0000256" key="1">
    <source>
        <dbReference type="ARBA" id="ARBA00001946"/>
    </source>
</evidence>
<dbReference type="GO" id="GO:0016114">
    <property type="term" value="P:terpenoid biosynthetic process"/>
    <property type="evidence" value="ECO:0007669"/>
    <property type="project" value="InterPro"/>
</dbReference>
<dbReference type="GO" id="GO:0019288">
    <property type="term" value="P:isopentenyl diphosphate biosynthetic process, methylerythritol 4-phosphate pathway"/>
    <property type="evidence" value="ECO:0007669"/>
    <property type="project" value="TreeGrafter"/>
</dbReference>
<accession>A0A6J5ZFB8</accession>
<keyword evidence="4" id="KW-0786">Thiamine pyrophosphate</keyword>
<sequence length="139" mass="15054">MAAIAVEAAAMAYREGVGVTVIDPRWVKPLPSSLATMAQRYKSVVVLEDGIKHGGIASTISEAFREAGVNIPIYSIGVPLEFIEHSKRSEILTDLGITAQNIARSIVEWNSSKGSAKSIEIMEEMQLPAHESADRKPLH</sequence>